<evidence type="ECO:0000313" key="3">
    <source>
        <dbReference type="EnsemblProtists" id="EKX45293"/>
    </source>
</evidence>
<dbReference type="EMBL" id="JH993000">
    <property type="protein sequence ID" value="EKX45293.1"/>
    <property type="molecule type" value="Genomic_DNA"/>
</dbReference>
<dbReference type="eggNOG" id="KOG0167">
    <property type="taxonomic scope" value="Eukaryota"/>
</dbReference>
<organism evidence="2">
    <name type="scientific">Guillardia theta (strain CCMP2712)</name>
    <name type="common">Cryptophyte</name>
    <dbReference type="NCBI Taxonomy" id="905079"/>
    <lineage>
        <taxon>Eukaryota</taxon>
        <taxon>Cryptophyceae</taxon>
        <taxon>Pyrenomonadales</taxon>
        <taxon>Geminigeraceae</taxon>
        <taxon>Guillardia</taxon>
    </lineage>
</organism>
<dbReference type="InterPro" id="IPR052085">
    <property type="entry name" value="WD-SAM-U-box"/>
</dbReference>
<sequence>MLGGGGEEEEEVPHSFMCPILLEVMRDPHVLRETGHTFEKAAIEDHLRRYKTCPITGIQLKDTTIVPNHALRNAIVDYVE</sequence>
<dbReference type="OMA" id="AHTPQRW"/>
<accession>L1J9T7</accession>
<dbReference type="AlphaFoldDB" id="L1J9T7"/>
<dbReference type="PaxDb" id="55529-EKX45293"/>
<dbReference type="PANTHER" id="PTHR46573:SF1">
    <property type="entry name" value="WD REPEAT, SAM AND U-BOX DOMAIN-CONTAINING PROTEIN 1"/>
    <property type="match status" value="1"/>
</dbReference>
<dbReference type="GeneID" id="17302001"/>
<gene>
    <name evidence="2" type="ORF">GUITHDRAFT_71541</name>
</gene>
<proteinExistence type="predicted"/>
<dbReference type="GO" id="GO:0016567">
    <property type="term" value="P:protein ubiquitination"/>
    <property type="evidence" value="ECO:0007669"/>
    <property type="project" value="InterPro"/>
</dbReference>
<reference evidence="4" key="2">
    <citation type="submission" date="2012-11" db="EMBL/GenBank/DDBJ databases">
        <authorList>
            <person name="Kuo A."/>
            <person name="Curtis B.A."/>
            <person name="Tanifuji G."/>
            <person name="Burki F."/>
            <person name="Gruber A."/>
            <person name="Irimia M."/>
            <person name="Maruyama S."/>
            <person name="Arias M.C."/>
            <person name="Ball S.G."/>
            <person name="Gile G.H."/>
            <person name="Hirakawa Y."/>
            <person name="Hopkins J.F."/>
            <person name="Rensing S.A."/>
            <person name="Schmutz J."/>
            <person name="Symeonidi A."/>
            <person name="Elias M."/>
            <person name="Eveleigh R.J."/>
            <person name="Herman E.K."/>
            <person name="Klute M.J."/>
            <person name="Nakayama T."/>
            <person name="Obornik M."/>
            <person name="Reyes-Prieto A."/>
            <person name="Armbrust E.V."/>
            <person name="Aves S.J."/>
            <person name="Beiko R.G."/>
            <person name="Coutinho P."/>
            <person name="Dacks J.B."/>
            <person name="Durnford D.G."/>
            <person name="Fast N.M."/>
            <person name="Green B.R."/>
            <person name="Grisdale C."/>
            <person name="Hempe F."/>
            <person name="Henrissat B."/>
            <person name="Hoppner M.P."/>
            <person name="Ishida K.-I."/>
            <person name="Kim E."/>
            <person name="Koreny L."/>
            <person name="Kroth P.G."/>
            <person name="Liu Y."/>
            <person name="Malik S.-B."/>
            <person name="Maier U.G."/>
            <person name="McRose D."/>
            <person name="Mock T."/>
            <person name="Neilson J.A."/>
            <person name="Onodera N.T."/>
            <person name="Poole A.M."/>
            <person name="Pritham E.J."/>
            <person name="Richards T.A."/>
            <person name="Rocap G."/>
            <person name="Roy S.W."/>
            <person name="Sarai C."/>
            <person name="Schaack S."/>
            <person name="Shirato S."/>
            <person name="Slamovits C.H."/>
            <person name="Spencer D.F."/>
            <person name="Suzuki S."/>
            <person name="Worden A.Z."/>
            <person name="Zauner S."/>
            <person name="Barry K."/>
            <person name="Bell C."/>
            <person name="Bharti A.K."/>
            <person name="Crow J.A."/>
            <person name="Grimwood J."/>
            <person name="Kramer R."/>
            <person name="Lindquist E."/>
            <person name="Lucas S."/>
            <person name="Salamov A."/>
            <person name="McFadden G.I."/>
            <person name="Lane C.E."/>
            <person name="Keeling P.J."/>
            <person name="Gray M.W."/>
            <person name="Grigoriev I.V."/>
            <person name="Archibald J.M."/>
        </authorList>
    </citation>
    <scope>NUCLEOTIDE SEQUENCE</scope>
    <source>
        <strain evidence="4">CCMP2712</strain>
    </source>
</reference>
<dbReference type="InterPro" id="IPR003613">
    <property type="entry name" value="Ubox_domain"/>
</dbReference>
<evidence type="ECO:0000313" key="4">
    <source>
        <dbReference type="Proteomes" id="UP000011087"/>
    </source>
</evidence>
<protein>
    <recommendedName>
        <fullName evidence="1">U-box domain-containing protein</fullName>
    </recommendedName>
</protein>
<keyword evidence="4" id="KW-1185">Reference proteome</keyword>
<dbReference type="PROSITE" id="PS51698">
    <property type="entry name" value="U_BOX"/>
    <property type="match status" value="1"/>
</dbReference>
<dbReference type="HOGENOM" id="CLU_114384_3_1_1"/>
<name>L1J9T7_GUITC</name>
<dbReference type="CDD" id="cd16655">
    <property type="entry name" value="RING-Ubox_WDSUB1-like"/>
    <property type="match status" value="1"/>
</dbReference>
<dbReference type="PANTHER" id="PTHR46573">
    <property type="entry name" value="WD REPEAT, SAM AND U-BOX DOMAIN-CONTAINING PROTEIN 1"/>
    <property type="match status" value="1"/>
</dbReference>
<evidence type="ECO:0000313" key="2">
    <source>
        <dbReference type="EMBL" id="EKX45293.1"/>
    </source>
</evidence>
<dbReference type="EnsemblProtists" id="EKX45293">
    <property type="protein sequence ID" value="EKX45293"/>
    <property type="gene ID" value="GUITHDRAFT_71541"/>
</dbReference>
<dbReference type="Pfam" id="PF04564">
    <property type="entry name" value="U-box"/>
    <property type="match status" value="1"/>
</dbReference>
<feature type="domain" description="U-box" evidence="1">
    <location>
        <begin position="11"/>
        <end position="80"/>
    </location>
</feature>
<reference evidence="3" key="3">
    <citation type="submission" date="2015-06" db="UniProtKB">
        <authorList>
            <consortium name="EnsemblProtists"/>
        </authorList>
    </citation>
    <scope>IDENTIFICATION</scope>
</reference>
<reference evidence="2 4" key="1">
    <citation type="journal article" date="2012" name="Nature">
        <title>Algal genomes reveal evolutionary mosaicism and the fate of nucleomorphs.</title>
        <authorList>
            <consortium name="DOE Joint Genome Institute"/>
            <person name="Curtis B.A."/>
            <person name="Tanifuji G."/>
            <person name="Burki F."/>
            <person name="Gruber A."/>
            <person name="Irimia M."/>
            <person name="Maruyama S."/>
            <person name="Arias M.C."/>
            <person name="Ball S.G."/>
            <person name="Gile G.H."/>
            <person name="Hirakawa Y."/>
            <person name="Hopkins J.F."/>
            <person name="Kuo A."/>
            <person name="Rensing S.A."/>
            <person name="Schmutz J."/>
            <person name="Symeonidi A."/>
            <person name="Elias M."/>
            <person name="Eveleigh R.J."/>
            <person name="Herman E.K."/>
            <person name="Klute M.J."/>
            <person name="Nakayama T."/>
            <person name="Obornik M."/>
            <person name="Reyes-Prieto A."/>
            <person name="Armbrust E.V."/>
            <person name="Aves S.J."/>
            <person name="Beiko R.G."/>
            <person name="Coutinho P."/>
            <person name="Dacks J.B."/>
            <person name="Durnford D.G."/>
            <person name="Fast N.M."/>
            <person name="Green B.R."/>
            <person name="Grisdale C.J."/>
            <person name="Hempel F."/>
            <person name="Henrissat B."/>
            <person name="Hoppner M.P."/>
            <person name="Ishida K."/>
            <person name="Kim E."/>
            <person name="Koreny L."/>
            <person name="Kroth P.G."/>
            <person name="Liu Y."/>
            <person name="Malik S.B."/>
            <person name="Maier U.G."/>
            <person name="McRose D."/>
            <person name="Mock T."/>
            <person name="Neilson J.A."/>
            <person name="Onodera N.T."/>
            <person name="Poole A.M."/>
            <person name="Pritham E.J."/>
            <person name="Richards T.A."/>
            <person name="Rocap G."/>
            <person name="Roy S.W."/>
            <person name="Sarai C."/>
            <person name="Schaack S."/>
            <person name="Shirato S."/>
            <person name="Slamovits C.H."/>
            <person name="Spencer D.F."/>
            <person name="Suzuki S."/>
            <person name="Worden A.Z."/>
            <person name="Zauner S."/>
            <person name="Barry K."/>
            <person name="Bell C."/>
            <person name="Bharti A.K."/>
            <person name="Crow J.A."/>
            <person name="Grimwood J."/>
            <person name="Kramer R."/>
            <person name="Lindquist E."/>
            <person name="Lucas S."/>
            <person name="Salamov A."/>
            <person name="McFadden G.I."/>
            <person name="Lane C.E."/>
            <person name="Keeling P.J."/>
            <person name="Gray M.W."/>
            <person name="Grigoriev I.V."/>
            <person name="Archibald J.M."/>
        </authorList>
    </citation>
    <scope>NUCLEOTIDE SEQUENCE</scope>
    <source>
        <strain evidence="2 4">CCMP2712</strain>
    </source>
</reference>
<dbReference type="GO" id="GO:0004842">
    <property type="term" value="F:ubiquitin-protein transferase activity"/>
    <property type="evidence" value="ECO:0007669"/>
    <property type="project" value="InterPro"/>
</dbReference>
<dbReference type="STRING" id="905079.L1J9T7"/>
<dbReference type="Proteomes" id="UP000011087">
    <property type="component" value="Unassembled WGS sequence"/>
</dbReference>
<dbReference type="SUPFAM" id="SSF57850">
    <property type="entry name" value="RING/U-box"/>
    <property type="match status" value="1"/>
</dbReference>
<dbReference type="OrthoDB" id="629492at2759"/>
<dbReference type="Gene3D" id="3.30.40.10">
    <property type="entry name" value="Zinc/RING finger domain, C3HC4 (zinc finger)"/>
    <property type="match status" value="1"/>
</dbReference>
<dbReference type="InterPro" id="IPR013083">
    <property type="entry name" value="Znf_RING/FYVE/PHD"/>
</dbReference>
<feature type="non-terminal residue" evidence="2">
    <location>
        <position position="80"/>
    </location>
</feature>
<dbReference type="SMART" id="SM00504">
    <property type="entry name" value="Ubox"/>
    <property type="match status" value="1"/>
</dbReference>
<dbReference type="KEGG" id="gtt:GUITHDRAFT_71541"/>
<evidence type="ECO:0000259" key="1">
    <source>
        <dbReference type="PROSITE" id="PS51698"/>
    </source>
</evidence>
<dbReference type="RefSeq" id="XP_005832273.1">
    <property type="nucleotide sequence ID" value="XM_005832216.1"/>
</dbReference>